<dbReference type="Proteomes" id="UP001558101">
    <property type="component" value="Unassembled WGS sequence"/>
</dbReference>
<dbReference type="Gene3D" id="3.10.510.10">
    <property type="entry name" value="NE1680-like"/>
    <property type="match status" value="1"/>
</dbReference>
<dbReference type="InterPro" id="IPR018592">
    <property type="entry name" value="DUF2024"/>
</dbReference>
<proteinExistence type="predicted"/>
<gene>
    <name evidence="1" type="ORF">AB4M04_17385</name>
</gene>
<name>A0ABV3UM34_9GAMM</name>
<dbReference type="SUPFAM" id="SSF160766">
    <property type="entry name" value="NE1680-like"/>
    <property type="match status" value="1"/>
</dbReference>
<evidence type="ECO:0000313" key="2">
    <source>
        <dbReference type="Proteomes" id="UP001558101"/>
    </source>
</evidence>
<comment type="caution">
    <text evidence="1">The sequence shown here is derived from an EMBL/GenBank/DDBJ whole genome shotgun (WGS) entry which is preliminary data.</text>
</comment>
<dbReference type="InterPro" id="IPR023122">
    <property type="entry name" value="NE1680-like_sf"/>
</dbReference>
<accession>A0ABV3UM34</accession>
<dbReference type="EMBL" id="JBFQXQ010000002">
    <property type="protein sequence ID" value="MEX3173848.1"/>
    <property type="molecule type" value="Genomic_DNA"/>
</dbReference>
<dbReference type="Pfam" id="PF09630">
    <property type="entry name" value="DUF2024"/>
    <property type="match status" value="1"/>
</dbReference>
<protein>
    <submittedName>
        <fullName evidence="1">DUF2024 family protein</fullName>
    </submittedName>
</protein>
<keyword evidence="2" id="KW-1185">Reference proteome</keyword>
<reference evidence="1 2" key="1">
    <citation type="submission" date="2024-07" db="EMBL/GenBank/DDBJ databases">
        <title>Genomes of novel Serratia strains from suburban soil.</title>
        <authorList>
            <person name="Markert E.X."/>
            <person name="Severe K."/>
            <person name="Severe L."/>
            <person name="Twing K.I."/>
            <person name="Ward L.M."/>
        </authorList>
    </citation>
    <scope>NUCLEOTIDE SEQUENCE [LARGE SCALE GENOMIC DNA]</scope>
    <source>
        <strain evidence="1 2">3C-UT</strain>
    </source>
</reference>
<dbReference type="RefSeq" id="WP_017891428.1">
    <property type="nucleotide sequence ID" value="NZ_CAMIRF010000009.1"/>
</dbReference>
<organism evidence="1 2">
    <name type="scientific">Serratia quinivorans</name>
    <dbReference type="NCBI Taxonomy" id="137545"/>
    <lineage>
        <taxon>Bacteria</taxon>
        <taxon>Pseudomonadati</taxon>
        <taxon>Pseudomonadota</taxon>
        <taxon>Gammaproteobacteria</taxon>
        <taxon>Enterobacterales</taxon>
        <taxon>Yersiniaceae</taxon>
        <taxon>Serratia</taxon>
    </lineage>
</organism>
<sequence length="83" mass="9510">MEINVFDTYVETRTGRFLHFDVLIESKDQQLALKYANNWLEAQGIQAADIKQNMCAYCHTELAPPEVVSVVKRQGYFIIDLTG</sequence>
<evidence type="ECO:0000313" key="1">
    <source>
        <dbReference type="EMBL" id="MEX3173848.1"/>
    </source>
</evidence>